<keyword evidence="2" id="KW-1185">Reference proteome</keyword>
<comment type="caution">
    <text evidence="1">The sequence shown here is derived from an EMBL/GenBank/DDBJ whole genome shotgun (WGS) entry which is preliminary data.</text>
</comment>
<gene>
    <name evidence="1" type="ORF">IQ236_15190</name>
</gene>
<proteinExistence type="predicted"/>
<organism evidence="1 2">
    <name type="scientific">Planktothrix mougeotii LEGE 06226</name>
    <dbReference type="NCBI Taxonomy" id="1828728"/>
    <lineage>
        <taxon>Bacteria</taxon>
        <taxon>Bacillati</taxon>
        <taxon>Cyanobacteriota</taxon>
        <taxon>Cyanophyceae</taxon>
        <taxon>Oscillatoriophycideae</taxon>
        <taxon>Oscillatoriales</taxon>
        <taxon>Microcoleaceae</taxon>
        <taxon>Planktothrix</taxon>
    </lineage>
</organism>
<accession>A0ABR9UDN6</accession>
<protein>
    <submittedName>
        <fullName evidence="1">Uncharacterized protein</fullName>
    </submittedName>
</protein>
<reference evidence="1 2" key="1">
    <citation type="submission" date="2020-10" db="EMBL/GenBank/DDBJ databases">
        <authorList>
            <person name="Castelo-Branco R."/>
            <person name="Eusebio N."/>
            <person name="Adriana R."/>
            <person name="Vieira A."/>
            <person name="Brugerolle De Fraissinette N."/>
            <person name="Rezende De Castro R."/>
            <person name="Schneider M.P."/>
            <person name="Vasconcelos V."/>
            <person name="Leao P.N."/>
        </authorList>
    </citation>
    <scope>NUCLEOTIDE SEQUENCE [LARGE SCALE GENOMIC DNA]</scope>
    <source>
        <strain evidence="1 2">LEGE 06226</strain>
    </source>
</reference>
<name>A0ABR9UDN6_9CYAN</name>
<dbReference type="EMBL" id="JADEWU010000034">
    <property type="protein sequence ID" value="MBE9144553.1"/>
    <property type="molecule type" value="Genomic_DNA"/>
</dbReference>
<evidence type="ECO:0000313" key="2">
    <source>
        <dbReference type="Proteomes" id="UP000640725"/>
    </source>
</evidence>
<sequence>MHSPLGSGGCQAKVTLMADDSCIKPDPDLERMGKYWTTLCQLIIIR</sequence>
<dbReference type="Proteomes" id="UP000640725">
    <property type="component" value="Unassembled WGS sequence"/>
</dbReference>
<dbReference type="RefSeq" id="WP_193870015.1">
    <property type="nucleotide sequence ID" value="NZ_JADEWU010000034.1"/>
</dbReference>
<evidence type="ECO:0000313" key="1">
    <source>
        <dbReference type="EMBL" id="MBE9144553.1"/>
    </source>
</evidence>